<dbReference type="EMBL" id="QRBI01000108">
    <property type="protein sequence ID" value="RMC11690.1"/>
    <property type="molecule type" value="Genomic_DNA"/>
</dbReference>
<sequence length="90" mass="9322">MGTMEMGFSLLERPRGPAIVVPEQDTSVFVGGARLSALGGDCQLVCSLRARNTLVLLWICASGTGNGACIPPAHLAFGCNPNSAQEAAFE</sequence>
<reference evidence="1 2" key="1">
    <citation type="submission" date="2018-07" db="EMBL/GenBank/DDBJ databases">
        <title>A high quality draft genome assembly of the barn swallow (H. rustica rustica).</title>
        <authorList>
            <person name="Formenti G."/>
            <person name="Chiara M."/>
            <person name="Poveda L."/>
            <person name="Francoijs K.-J."/>
            <person name="Bonisoli-Alquati A."/>
            <person name="Canova L."/>
            <person name="Gianfranceschi L."/>
            <person name="Horner D.S."/>
            <person name="Saino N."/>
        </authorList>
    </citation>
    <scope>NUCLEOTIDE SEQUENCE [LARGE SCALE GENOMIC DNA]</scope>
    <source>
        <strain evidence="1">Chelidonia</strain>
        <tissue evidence="1">Blood</tissue>
    </source>
</reference>
<protein>
    <submittedName>
        <fullName evidence="1">Uncharacterized protein</fullName>
    </submittedName>
</protein>
<keyword evidence="2" id="KW-1185">Reference proteome</keyword>
<gene>
    <name evidence="1" type="ORF">DUI87_11812</name>
</gene>
<name>A0A3M0KL64_HIRRU</name>
<dbReference type="AlphaFoldDB" id="A0A3M0KL64"/>
<organism evidence="1 2">
    <name type="scientific">Hirundo rustica rustica</name>
    <dbReference type="NCBI Taxonomy" id="333673"/>
    <lineage>
        <taxon>Eukaryota</taxon>
        <taxon>Metazoa</taxon>
        <taxon>Chordata</taxon>
        <taxon>Craniata</taxon>
        <taxon>Vertebrata</taxon>
        <taxon>Euteleostomi</taxon>
        <taxon>Archelosauria</taxon>
        <taxon>Archosauria</taxon>
        <taxon>Dinosauria</taxon>
        <taxon>Saurischia</taxon>
        <taxon>Theropoda</taxon>
        <taxon>Coelurosauria</taxon>
        <taxon>Aves</taxon>
        <taxon>Neognathae</taxon>
        <taxon>Neoaves</taxon>
        <taxon>Telluraves</taxon>
        <taxon>Australaves</taxon>
        <taxon>Passeriformes</taxon>
        <taxon>Sylvioidea</taxon>
        <taxon>Hirundinidae</taxon>
        <taxon>Hirundo</taxon>
    </lineage>
</organism>
<dbReference type="Proteomes" id="UP000269221">
    <property type="component" value="Unassembled WGS sequence"/>
</dbReference>
<evidence type="ECO:0000313" key="2">
    <source>
        <dbReference type="Proteomes" id="UP000269221"/>
    </source>
</evidence>
<comment type="caution">
    <text evidence="1">The sequence shown here is derived from an EMBL/GenBank/DDBJ whole genome shotgun (WGS) entry which is preliminary data.</text>
</comment>
<accession>A0A3M0KL64</accession>
<evidence type="ECO:0000313" key="1">
    <source>
        <dbReference type="EMBL" id="RMC11690.1"/>
    </source>
</evidence>
<proteinExistence type="predicted"/>